<gene>
    <name evidence="1" type="ORF">QM524_21550</name>
</gene>
<comment type="caution">
    <text evidence="1">The sequence shown here is derived from an EMBL/GenBank/DDBJ whole genome shotgun (WGS) entry which is preliminary data.</text>
</comment>
<dbReference type="Proteomes" id="UP001236507">
    <property type="component" value="Unassembled WGS sequence"/>
</dbReference>
<evidence type="ECO:0000313" key="2">
    <source>
        <dbReference type="Proteomes" id="UP001236507"/>
    </source>
</evidence>
<keyword evidence="2" id="KW-1185">Reference proteome</keyword>
<accession>A0ABT6YF98</accession>
<organism evidence="1 2">
    <name type="scientific">Flectobacillus roseus</name>
    <dbReference type="NCBI Taxonomy" id="502259"/>
    <lineage>
        <taxon>Bacteria</taxon>
        <taxon>Pseudomonadati</taxon>
        <taxon>Bacteroidota</taxon>
        <taxon>Cytophagia</taxon>
        <taxon>Cytophagales</taxon>
        <taxon>Flectobacillaceae</taxon>
        <taxon>Flectobacillus</taxon>
    </lineage>
</organism>
<dbReference type="EMBL" id="JASHIF010000023">
    <property type="protein sequence ID" value="MDI9861821.1"/>
    <property type="molecule type" value="Genomic_DNA"/>
</dbReference>
<reference evidence="1 2" key="1">
    <citation type="submission" date="2023-05" db="EMBL/GenBank/DDBJ databases">
        <title>Novel species of genus Flectobacillus isolated from stream in China.</title>
        <authorList>
            <person name="Lu H."/>
        </authorList>
    </citation>
    <scope>NUCLEOTIDE SEQUENCE [LARGE SCALE GENOMIC DNA]</scope>
    <source>
        <strain evidence="1 2">KCTC 42575</strain>
    </source>
</reference>
<dbReference type="RefSeq" id="WP_283346173.1">
    <property type="nucleotide sequence ID" value="NZ_JASHIF010000023.1"/>
</dbReference>
<protein>
    <submittedName>
        <fullName evidence="1">Uncharacterized protein</fullName>
    </submittedName>
</protein>
<evidence type="ECO:0000313" key="1">
    <source>
        <dbReference type="EMBL" id="MDI9861821.1"/>
    </source>
</evidence>
<sequence>MTSLYQFNTIKYLYLLTLLSKKQFIERTQSFKSPQFTKVSFTIQAIESVITLSGKNVDLAIGGYSFTTTRLKTNAKKSENG</sequence>
<name>A0ABT6YF98_9BACT</name>
<proteinExistence type="predicted"/>